<keyword evidence="3 5" id="KW-0547">Nucleotide-binding</keyword>
<evidence type="ECO:0000256" key="5">
    <source>
        <dbReference type="HAMAP-Rule" id="MF_02114"/>
    </source>
</evidence>
<sequence length="238" mass="23512">MAAPVDLVVPIKELRRAKSRLVGATADLAPTAAGRSASRAGLALALASDTLAAVLASSVRRLAVVTSDPHAAALIGPADGAKEPPRAVVVDDPGTGLNAAVLAGADHLRGGDDPPGLVAALLGDVPALRPAELDEALAAAAGVIADGAPAAFVADHTGDGTTLLVLSRPGDGGPHFGPSSARVHETAGAVALTGAWPGLRHDVDVPEDLDQVRALGVGPATRAWPDVHTPAVPLAGCR</sequence>
<dbReference type="SUPFAM" id="SSF53448">
    <property type="entry name" value="Nucleotide-diphospho-sugar transferases"/>
    <property type="match status" value="1"/>
</dbReference>
<name>A0ABS8PFM5_9PSEU</name>
<dbReference type="PANTHER" id="PTHR40392:SF1">
    <property type="entry name" value="2-PHOSPHO-L-LACTATE GUANYLYLTRANSFERASE"/>
    <property type="match status" value="1"/>
</dbReference>
<feature type="binding site" evidence="5">
    <location>
        <position position="177"/>
    </location>
    <ligand>
        <name>phosphoenolpyruvate</name>
        <dbReference type="ChEBI" id="CHEBI:58702"/>
    </ligand>
</feature>
<evidence type="ECO:0000256" key="3">
    <source>
        <dbReference type="ARBA" id="ARBA00022741"/>
    </source>
</evidence>
<reference evidence="6 7" key="1">
    <citation type="submission" date="2021-11" db="EMBL/GenBank/DDBJ databases">
        <title>Draft genome sequence of Actinomycetospora sp. SF1 isolated from the rhizosphere soil.</title>
        <authorList>
            <person name="Duangmal K."/>
            <person name="Chantavorakit T."/>
        </authorList>
    </citation>
    <scope>NUCLEOTIDE SEQUENCE [LARGE SCALE GENOMIC DNA]</scope>
    <source>
        <strain evidence="6 7">TBRC 5722</strain>
    </source>
</reference>
<dbReference type="InterPro" id="IPR029044">
    <property type="entry name" value="Nucleotide-diphossugar_trans"/>
</dbReference>
<comment type="function">
    <text evidence="5">Guanylyltransferase that catalyzes the activation of phosphoenolpyruvate (PEP) as enolpyruvoyl-2-diphospho-5'-guanosine, via the condensation of PEP with GTP. It is involved in the biosynthesis of coenzyme F420, a hydride carrier cofactor.</text>
</comment>
<gene>
    <name evidence="6" type="primary">cofC</name>
    <name evidence="5" type="synonym">fbiD</name>
    <name evidence="6" type="ORF">LQ327_27245</name>
</gene>
<keyword evidence="7" id="KW-1185">Reference proteome</keyword>
<dbReference type="Gene3D" id="3.90.550.10">
    <property type="entry name" value="Spore Coat Polysaccharide Biosynthesis Protein SpsA, Chain A"/>
    <property type="match status" value="1"/>
</dbReference>
<feature type="binding site" evidence="5">
    <location>
        <position position="180"/>
    </location>
    <ligand>
        <name>phosphoenolpyruvate</name>
        <dbReference type="ChEBI" id="CHEBI:58702"/>
    </ligand>
</feature>
<comment type="similarity">
    <text evidence="5">Belongs to the CofC family.</text>
</comment>
<feature type="binding site" evidence="5">
    <location>
        <position position="161"/>
    </location>
    <ligand>
        <name>phosphoenolpyruvate</name>
        <dbReference type="ChEBI" id="CHEBI:58702"/>
    </ligand>
</feature>
<accession>A0ABS8PFM5</accession>
<dbReference type="NCBIfam" id="TIGR03552">
    <property type="entry name" value="F420_cofC"/>
    <property type="match status" value="1"/>
</dbReference>
<dbReference type="EC" id="2.7.7.105" evidence="5"/>
<comment type="catalytic activity">
    <reaction evidence="5">
        <text>phosphoenolpyruvate + GTP + H(+) = enolpyruvoyl-2-diphospho-5'-guanosine + diphosphate</text>
        <dbReference type="Rhea" id="RHEA:30519"/>
        <dbReference type="ChEBI" id="CHEBI:15378"/>
        <dbReference type="ChEBI" id="CHEBI:33019"/>
        <dbReference type="ChEBI" id="CHEBI:37565"/>
        <dbReference type="ChEBI" id="CHEBI:58702"/>
        <dbReference type="ChEBI" id="CHEBI:143701"/>
        <dbReference type="EC" id="2.7.7.105"/>
    </reaction>
</comment>
<dbReference type="Proteomes" id="UP001199469">
    <property type="component" value="Unassembled WGS sequence"/>
</dbReference>
<dbReference type="HAMAP" id="MF_02114">
    <property type="entry name" value="CofC"/>
    <property type="match status" value="1"/>
</dbReference>
<dbReference type="EMBL" id="JAJNDB010000007">
    <property type="protein sequence ID" value="MCD2197072.1"/>
    <property type="molecule type" value="Genomic_DNA"/>
</dbReference>
<evidence type="ECO:0000256" key="4">
    <source>
        <dbReference type="ARBA" id="ARBA00023134"/>
    </source>
</evidence>
<keyword evidence="4 5" id="KW-0342">GTP-binding</keyword>
<comment type="pathway">
    <text evidence="5">Cofactor biosynthesis; coenzyme F420 biosynthesis.</text>
</comment>
<evidence type="ECO:0000256" key="1">
    <source>
        <dbReference type="ARBA" id="ARBA00022679"/>
    </source>
</evidence>
<evidence type="ECO:0000313" key="7">
    <source>
        <dbReference type="Proteomes" id="UP001199469"/>
    </source>
</evidence>
<protein>
    <recommendedName>
        <fullName evidence="5">Phosphoenolpyruvate guanylyltransferase</fullName>
        <shortName evidence="5">PEP guanylyltransferase</shortName>
        <ecNumber evidence="5">2.7.7.105</ecNumber>
    </recommendedName>
</protein>
<dbReference type="GO" id="GO:0043814">
    <property type="term" value="F:phospholactate guanylyltransferase activity"/>
    <property type="evidence" value="ECO:0007669"/>
    <property type="project" value="UniProtKB-EC"/>
</dbReference>
<evidence type="ECO:0000256" key="2">
    <source>
        <dbReference type="ARBA" id="ARBA00022695"/>
    </source>
</evidence>
<organism evidence="6 7">
    <name type="scientific">Actinomycetospora endophytica</name>
    <dbReference type="NCBI Taxonomy" id="2291215"/>
    <lineage>
        <taxon>Bacteria</taxon>
        <taxon>Bacillati</taxon>
        <taxon>Actinomycetota</taxon>
        <taxon>Actinomycetes</taxon>
        <taxon>Pseudonocardiales</taxon>
        <taxon>Pseudonocardiaceae</taxon>
        <taxon>Actinomycetospora</taxon>
    </lineage>
</organism>
<keyword evidence="2 5" id="KW-0548">Nucleotidyltransferase</keyword>
<dbReference type="InterPro" id="IPR002835">
    <property type="entry name" value="CofC"/>
</dbReference>
<comment type="caution">
    <text evidence="6">The sequence shown here is derived from an EMBL/GenBank/DDBJ whole genome shotgun (WGS) entry which is preliminary data.</text>
</comment>
<dbReference type="RefSeq" id="WP_230738959.1">
    <property type="nucleotide sequence ID" value="NZ_JAJNDB010000007.1"/>
</dbReference>
<dbReference type="PANTHER" id="PTHR40392">
    <property type="entry name" value="2-PHOSPHO-L-LACTATE GUANYLYLTRANSFERASE"/>
    <property type="match status" value="1"/>
</dbReference>
<proteinExistence type="inferred from homology"/>
<evidence type="ECO:0000313" key="6">
    <source>
        <dbReference type="EMBL" id="MCD2197072.1"/>
    </source>
</evidence>
<keyword evidence="1 5" id="KW-0808">Transferase</keyword>